<feature type="transmembrane region" description="Helical" evidence="8">
    <location>
        <begin position="150"/>
        <end position="174"/>
    </location>
</feature>
<feature type="transmembrane region" description="Helical" evidence="8">
    <location>
        <begin position="234"/>
        <end position="253"/>
    </location>
</feature>
<keyword evidence="10" id="KW-1185">Reference proteome</keyword>
<evidence type="ECO:0000256" key="1">
    <source>
        <dbReference type="ARBA" id="ARBA00004651"/>
    </source>
</evidence>
<feature type="transmembrane region" description="Helical" evidence="8">
    <location>
        <begin position="309"/>
        <end position="327"/>
    </location>
</feature>
<proteinExistence type="inferred from homology"/>
<reference evidence="10" key="1">
    <citation type="submission" date="2016-06" db="EMBL/GenBank/DDBJ databases">
        <authorList>
            <person name="Varghese N."/>
            <person name="Submissions Spin"/>
        </authorList>
    </citation>
    <scope>NUCLEOTIDE SEQUENCE [LARGE SCALE GENOMIC DNA]</scope>
    <source>
        <strain evidence="10">DSM 45577</strain>
    </source>
</reference>
<dbReference type="Pfam" id="PF01032">
    <property type="entry name" value="FecCD"/>
    <property type="match status" value="1"/>
</dbReference>
<feature type="transmembrane region" description="Helical" evidence="8">
    <location>
        <begin position="12"/>
        <end position="45"/>
    </location>
</feature>
<evidence type="ECO:0000256" key="3">
    <source>
        <dbReference type="ARBA" id="ARBA00022448"/>
    </source>
</evidence>
<dbReference type="EMBL" id="FMIA01000002">
    <property type="protein sequence ID" value="SCL58429.1"/>
    <property type="molecule type" value="Genomic_DNA"/>
</dbReference>
<evidence type="ECO:0000256" key="4">
    <source>
        <dbReference type="ARBA" id="ARBA00022475"/>
    </source>
</evidence>
<dbReference type="AlphaFoldDB" id="A0A1C6UXA0"/>
<dbReference type="PANTHER" id="PTHR30472">
    <property type="entry name" value="FERRIC ENTEROBACTIN TRANSPORT SYSTEM PERMEASE PROTEIN"/>
    <property type="match status" value="1"/>
</dbReference>
<dbReference type="GO" id="GO:0022857">
    <property type="term" value="F:transmembrane transporter activity"/>
    <property type="evidence" value="ECO:0007669"/>
    <property type="project" value="InterPro"/>
</dbReference>
<keyword evidence="5 8" id="KW-0812">Transmembrane</keyword>
<accession>A0A1C6UXA0</accession>
<feature type="transmembrane region" description="Helical" evidence="8">
    <location>
        <begin position="93"/>
        <end position="115"/>
    </location>
</feature>
<dbReference type="InterPro" id="IPR037294">
    <property type="entry name" value="ABC_BtuC-like"/>
</dbReference>
<comment type="subcellular location">
    <subcellularLocation>
        <location evidence="1">Cell membrane</location>
        <topology evidence="1">Multi-pass membrane protein</topology>
    </subcellularLocation>
</comment>
<evidence type="ECO:0000256" key="7">
    <source>
        <dbReference type="ARBA" id="ARBA00023136"/>
    </source>
</evidence>
<dbReference type="STRING" id="683228.GA0070617_3816"/>
<dbReference type="Gene3D" id="1.10.3470.10">
    <property type="entry name" value="ABC transporter involved in vitamin B12 uptake, BtuC"/>
    <property type="match status" value="1"/>
</dbReference>
<feature type="transmembrane region" description="Helical" evidence="8">
    <location>
        <begin position="194"/>
        <end position="213"/>
    </location>
</feature>
<sequence length="335" mass="32321">MSYPDSRPRPPYPLVLVGAVGSLLAALGVVIGLDGVSAGAAVAAFAGLFTGEQAPHGAVAATGGGVVRVVTAAVAGAGLGLAGMCLRSLLRDALADAQVVGVSAGAAVGAVLALAMGATSAVVVSGSAFTGALVSLLVVLALAHARPATGVLLAGLGVTYAGLALVAVAHPAVAPSRSPGLVFWLWGSGAGGPWGAPVVPLSAVVLCAVVLTTQTRAMNAVASEPGSGAFRVSATRVRVLLLVAAAVLTAAAVSSVGGVGFVGLLAAHAAGWLVGADHGRTIPVALLVGAVVLVVADQVSRWVGPVADVPVGAVTALLGAPLFCAVLRRRTRGAR</sequence>
<dbReference type="Proteomes" id="UP000198937">
    <property type="component" value="Unassembled WGS sequence"/>
</dbReference>
<dbReference type="RefSeq" id="WP_091440084.1">
    <property type="nucleotide sequence ID" value="NZ_BMMJ01000014.1"/>
</dbReference>
<organism evidence="9 10">
    <name type="scientific">Micromonospora yangpuensis</name>
    <dbReference type="NCBI Taxonomy" id="683228"/>
    <lineage>
        <taxon>Bacteria</taxon>
        <taxon>Bacillati</taxon>
        <taxon>Actinomycetota</taxon>
        <taxon>Actinomycetes</taxon>
        <taxon>Micromonosporales</taxon>
        <taxon>Micromonosporaceae</taxon>
        <taxon>Micromonospora</taxon>
    </lineage>
</organism>
<dbReference type="PANTHER" id="PTHR30472:SF25">
    <property type="entry name" value="ABC TRANSPORTER PERMEASE PROTEIN MJ0876-RELATED"/>
    <property type="match status" value="1"/>
</dbReference>
<keyword evidence="7 8" id="KW-0472">Membrane</keyword>
<evidence type="ECO:0000256" key="2">
    <source>
        <dbReference type="ARBA" id="ARBA00007935"/>
    </source>
</evidence>
<dbReference type="GO" id="GO:0005886">
    <property type="term" value="C:plasma membrane"/>
    <property type="evidence" value="ECO:0007669"/>
    <property type="project" value="UniProtKB-SubCell"/>
</dbReference>
<feature type="transmembrane region" description="Helical" evidence="8">
    <location>
        <begin position="121"/>
        <end position="143"/>
    </location>
</feature>
<dbReference type="SUPFAM" id="SSF81345">
    <property type="entry name" value="ABC transporter involved in vitamin B12 uptake, BtuC"/>
    <property type="match status" value="1"/>
</dbReference>
<comment type="similarity">
    <text evidence="2">Belongs to the binding-protein-dependent transport system permease family. FecCD subfamily.</text>
</comment>
<evidence type="ECO:0000313" key="10">
    <source>
        <dbReference type="Proteomes" id="UP000198937"/>
    </source>
</evidence>
<protein>
    <submittedName>
        <fullName evidence="9">Iron complex transport system permease protein</fullName>
    </submittedName>
</protein>
<keyword evidence="3" id="KW-0813">Transport</keyword>
<evidence type="ECO:0000256" key="6">
    <source>
        <dbReference type="ARBA" id="ARBA00022989"/>
    </source>
</evidence>
<keyword evidence="6 8" id="KW-1133">Transmembrane helix</keyword>
<evidence type="ECO:0000256" key="8">
    <source>
        <dbReference type="SAM" id="Phobius"/>
    </source>
</evidence>
<name>A0A1C6UXA0_9ACTN</name>
<gene>
    <name evidence="9" type="ORF">GA0070617_3816</name>
</gene>
<feature type="transmembrane region" description="Helical" evidence="8">
    <location>
        <begin position="65"/>
        <end position="86"/>
    </location>
</feature>
<evidence type="ECO:0000313" key="9">
    <source>
        <dbReference type="EMBL" id="SCL58429.1"/>
    </source>
</evidence>
<dbReference type="InterPro" id="IPR000522">
    <property type="entry name" value="ABC_transptr_permease_BtuC"/>
</dbReference>
<evidence type="ECO:0000256" key="5">
    <source>
        <dbReference type="ARBA" id="ARBA00022692"/>
    </source>
</evidence>
<keyword evidence="4" id="KW-1003">Cell membrane</keyword>